<keyword evidence="7 18" id="KW-0812">Transmembrane</keyword>
<comment type="pathway">
    <text evidence="3">Protein modification; protein glycosylation.</text>
</comment>
<evidence type="ECO:0000256" key="14">
    <source>
        <dbReference type="ARBA" id="ARBA00039104"/>
    </source>
</evidence>
<dbReference type="PANTHER" id="PTHR11214:SF219">
    <property type="entry name" value="UDP-GALNAC:BETA-1,3-N-ACETYLGALACTOSAMINYLTRANSFERASE 2"/>
    <property type="match status" value="1"/>
</dbReference>
<dbReference type="GO" id="GO:0016758">
    <property type="term" value="F:hexosyltransferase activity"/>
    <property type="evidence" value="ECO:0007669"/>
    <property type="project" value="InterPro"/>
</dbReference>
<dbReference type="InterPro" id="IPR002659">
    <property type="entry name" value="Glyco_trans_31"/>
</dbReference>
<name>A0A8C4QS79_EPTBU</name>
<evidence type="ECO:0000256" key="12">
    <source>
        <dbReference type="ARBA" id="ARBA00023136"/>
    </source>
</evidence>
<evidence type="ECO:0000256" key="9">
    <source>
        <dbReference type="ARBA" id="ARBA00022968"/>
    </source>
</evidence>
<keyword evidence="13" id="KW-0325">Glycoprotein</keyword>
<evidence type="ECO:0000256" key="10">
    <source>
        <dbReference type="ARBA" id="ARBA00022989"/>
    </source>
</evidence>
<keyword evidence="9" id="KW-0735">Signal-anchor</keyword>
<evidence type="ECO:0000256" key="18">
    <source>
        <dbReference type="SAM" id="Phobius"/>
    </source>
</evidence>
<dbReference type="PANTHER" id="PTHR11214">
    <property type="entry name" value="BETA-1,3-N-ACETYLGLUCOSAMINYLTRANSFERASE"/>
    <property type="match status" value="1"/>
</dbReference>
<evidence type="ECO:0000256" key="1">
    <source>
        <dbReference type="ARBA" id="ARBA00004240"/>
    </source>
</evidence>
<dbReference type="Pfam" id="PF01762">
    <property type="entry name" value="Galactosyl_T"/>
    <property type="match status" value="1"/>
</dbReference>
<evidence type="ECO:0000313" key="20">
    <source>
        <dbReference type="Proteomes" id="UP000694388"/>
    </source>
</evidence>
<accession>A0A8C4QS79</accession>
<evidence type="ECO:0000256" key="5">
    <source>
        <dbReference type="ARBA" id="ARBA00022676"/>
    </source>
</evidence>
<reference evidence="19" key="2">
    <citation type="submission" date="2025-09" db="UniProtKB">
        <authorList>
            <consortium name="Ensembl"/>
        </authorList>
    </citation>
    <scope>IDENTIFICATION</scope>
</reference>
<keyword evidence="10 18" id="KW-1133">Transmembrane helix</keyword>
<evidence type="ECO:0000256" key="4">
    <source>
        <dbReference type="ARBA" id="ARBA00008661"/>
    </source>
</evidence>
<dbReference type="GO" id="GO:0006493">
    <property type="term" value="P:protein O-linked glycosylation"/>
    <property type="evidence" value="ECO:0007669"/>
    <property type="project" value="TreeGrafter"/>
</dbReference>
<evidence type="ECO:0000256" key="16">
    <source>
        <dbReference type="ARBA" id="ARBA00042712"/>
    </source>
</evidence>
<reference evidence="19" key="1">
    <citation type="submission" date="2025-08" db="UniProtKB">
        <authorList>
            <consortium name="Ensembl"/>
        </authorList>
    </citation>
    <scope>IDENTIFICATION</scope>
</reference>
<evidence type="ECO:0000313" key="19">
    <source>
        <dbReference type="Ensembl" id="ENSEBUP00000019639.1"/>
    </source>
</evidence>
<proteinExistence type="inferred from homology"/>
<keyword evidence="8" id="KW-0256">Endoplasmic reticulum</keyword>
<evidence type="ECO:0000256" key="2">
    <source>
        <dbReference type="ARBA" id="ARBA00004323"/>
    </source>
</evidence>
<comment type="similarity">
    <text evidence="4">Belongs to the glycosyltransferase 31 family.</text>
</comment>
<evidence type="ECO:0000256" key="13">
    <source>
        <dbReference type="ARBA" id="ARBA00023180"/>
    </source>
</evidence>
<dbReference type="GO" id="GO:0000139">
    <property type="term" value="C:Golgi membrane"/>
    <property type="evidence" value="ECO:0007669"/>
    <property type="project" value="UniProtKB-SubCell"/>
</dbReference>
<protein>
    <recommendedName>
        <fullName evidence="15">UDP-GalNAc:beta-1,3-N-acetylgalactosaminyltransferase 2</fullName>
        <ecNumber evidence="14">2.4.1.313</ecNumber>
    </recommendedName>
    <alternativeName>
        <fullName evidence="16">Beta-1,3-N-acetylgalactosaminyltransferase II</fullName>
    </alternativeName>
</protein>
<evidence type="ECO:0000256" key="7">
    <source>
        <dbReference type="ARBA" id="ARBA00022692"/>
    </source>
</evidence>
<sequence length="544" mass="60732">MGGTAFGGMAQKKMAATSNVYKMIVVIIWQFFFFPSVIIFTNTGSDNSTLTTFLVGLLSGHRRHYDLLVAVLSARENEAQRRVLRDTWVGETYRDPTLRDRVLVRFVVGSEGCSIPPADREDYYSCSLLNVTNSGVSEDLIAVVALSGSRRAFEASLVHAATLALDFTVRHPVVITHLGVFTDVHTSSTTNATVQLYNRAMQLLVAWTHFSSQSPGFHRDGCSYKPVQQFVLPRGFEGSVVWEGLGPTDMVITDARQLVFGDGGGAIRFSLTGRYGENDGEFPDFRAEQPLVAGSFIFSVHDKNGLDKFLAGKPDRLQKWTEKQHHMSEALKQEAQSFGDILFIDGLVDVYRHLPHKVLRFCTWAVESLDFFMILKTDDDSYLDVAEILRNAAKQGFMQRSHIWWGSFRRNWAVDHVGKWAEGSYPAPAYPSFACGAAYVLSVDLARWLQANVANLKPYQGEDVSMGIWMAAIGPTRIHDPRWLCDAACAPGMLVSPQLSSDTLYSMWNRRHTCGDPCSDCQRHDVELPRGQQTSHNLKVSPDL</sequence>
<feature type="transmembrane region" description="Helical" evidence="18">
    <location>
        <begin position="20"/>
        <end position="40"/>
    </location>
</feature>
<evidence type="ECO:0000256" key="6">
    <source>
        <dbReference type="ARBA" id="ARBA00022679"/>
    </source>
</evidence>
<evidence type="ECO:0000256" key="3">
    <source>
        <dbReference type="ARBA" id="ARBA00004922"/>
    </source>
</evidence>
<dbReference type="GeneTree" id="ENSGT00940000156562"/>
<dbReference type="Proteomes" id="UP000694388">
    <property type="component" value="Unplaced"/>
</dbReference>
<keyword evidence="12 18" id="KW-0472">Membrane</keyword>
<keyword evidence="6" id="KW-0808">Transferase</keyword>
<evidence type="ECO:0000256" key="17">
    <source>
        <dbReference type="ARBA" id="ARBA00047667"/>
    </source>
</evidence>
<evidence type="ECO:0000256" key="11">
    <source>
        <dbReference type="ARBA" id="ARBA00023034"/>
    </source>
</evidence>
<keyword evidence="11" id="KW-0333">Golgi apparatus</keyword>
<dbReference type="EC" id="2.4.1.313" evidence="14"/>
<evidence type="ECO:0000256" key="8">
    <source>
        <dbReference type="ARBA" id="ARBA00022824"/>
    </source>
</evidence>
<keyword evidence="5" id="KW-0328">Glycosyltransferase</keyword>
<comment type="subcellular location">
    <subcellularLocation>
        <location evidence="1">Endoplasmic reticulum</location>
    </subcellularLocation>
    <subcellularLocation>
        <location evidence="2">Golgi apparatus membrane</location>
        <topology evidence="2">Single-pass type II membrane protein</topology>
    </subcellularLocation>
</comment>
<keyword evidence="20" id="KW-1185">Reference proteome</keyword>
<organism evidence="19 20">
    <name type="scientific">Eptatretus burgeri</name>
    <name type="common">Inshore hagfish</name>
    <dbReference type="NCBI Taxonomy" id="7764"/>
    <lineage>
        <taxon>Eukaryota</taxon>
        <taxon>Metazoa</taxon>
        <taxon>Chordata</taxon>
        <taxon>Craniata</taxon>
        <taxon>Vertebrata</taxon>
        <taxon>Cyclostomata</taxon>
        <taxon>Myxini</taxon>
        <taxon>Myxiniformes</taxon>
        <taxon>Myxinidae</taxon>
        <taxon>Eptatretinae</taxon>
        <taxon>Eptatretus</taxon>
    </lineage>
</organism>
<dbReference type="AlphaFoldDB" id="A0A8C4QS79"/>
<dbReference type="GO" id="GO:0008194">
    <property type="term" value="F:UDP-glycosyltransferase activity"/>
    <property type="evidence" value="ECO:0007669"/>
    <property type="project" value="TreeGrafter"/>
</dbReference>
<dbReference type="Ensembl" id="ENSEBUT00000020215.1">
    <property type="protein sequence ID" value="ENSEBUP00000019639.1"/>
    <property type="gene ID" value="ENSEBUG00000012199.1"/>
</dbReference>
<dbReference type="GO" id="GO:0005783">
    <property type="term" value="C:endoplasmic reticulum"/>
    <property type="evidence" value="ECO:0007669"/>
    <property type="project" value="UniProtKB-SubCell"/>
</dbReference>
<evidence type="ECO:0000256" key="15">
    <source>
        <dbReference type="ARBA" id="ARBA00040432"/>
    </source>
</evidence>
<comment type="catalytic activity">
    <reaction evidence="17">
        <text>3-O-(N-acetyl-beta-D-glucosaminyl-(1-&gt;4)-alpha-D-mannosyl)-L-threonyl-[protein] + UDP-N-acetyl-alpha-D-galactosamine = 3-O-[beta-D-GalNAc-(1-&gt;3)-beta-D-GlcNAc-(1-&gt;4)-alpha-D-Man]-L-Thr-[protein] + UDP + H(+)</text>
        <dbReference type="Rhea" id="RHEA:37667"/>
        <dbReference type="Rhea" id="RHEA-COMP:13308"/>
        <dbReference type="Rhea" id="RHEA-COMP:13618"/>
        <dbReference type="ChEBI" id="CHEBI:15378"/>
        <dbReference type="ChEBI" id="CHEBI:58223"/>
        <dbReference type="ChEBI" id="CHEBI:67138"/>
        <dbReference type="ChEBI" id="CHEBI:136709"/>
        <dbReference type="ChEBI" id="CHEBI:137540"/>
        <dbReference type="EC" id="2.4.1.313"/>
    </reaction>
</comment>
<dbReference type="OMA" id="GKWAEHD"/>